<evidence type="ECO:0000259" key="3">
    <source>
        <dbReference type="Pfam" id="PF16925"/>
    </source>
</evidence>
<keyword evidence="1" id="KW-0805">Transcription regulation</keyword>
<protein>
    <submittedName>
        <fullName evidence="4">TetR family transcriptional regulator C-terminal domain-containing protein</fullName>
    </submittedName>
</protein>
<keyword evidence="5" id="KW-1185">Reference proteome</keyword>
<evidence type="ECO:0000256" key="2">
    <source>
        <dbReference type="ARBA" id="ARBA00023163"/>
    </source>
</evidence>
<dbReference type="EMBL" id="JAHWQX010000001">
    <property type="protein sequence ID" value="MBW3096235.1"/>
    <property type="molecule type" value="Genomic_DNA"/>
</dbReference>
<dbReference type="PANTHER" id="PTHR47506">
    <property type="entry name" value="TRANSCRIPTIONAL REGULATORY PROTEIN"/>
    <property type="match status" value="1"/>
</dbReference>
<accession>A0ABS6WK36</accession>
<sequence length="190" mass="21938">MPTGLDAIDLPRPTPQPASTGLEEILENAKIPKGSFYYYFESKTRFGLAVIDNYSEIWARKLERLLKDQSVPPLRRIENYIDEGIHGLKKYSFKRGCLVGNMGQEMAALDNEFRFRILAVLSSWAERLSECLEEARQSGEIDKDMDVDIVAKFFWSAWEGTILQAKLENSTEPLERFRTVMFRYVFLAKP</sequence>
<comment type="caution">
    <text evidence="4">The sequence shown here is derived from an EMBL/GenBank/DDBJ whole genome shotgun (WGS) entry which is preliminary data.</text>
</comment>
<dbReference type="PANTHER" id="PTHR47506:SF6">
    <property type="entry name" value="HTH-TYPE TRANSCRIPTIONAL REPRESSOR NEMR"/>
    <property type="match status" value="1"/>
</dbReference>
<dbReference type="InterPro" id="IPR011075">
    <property type="entry name" value="TetR_C"/>
</dbReference>
<organism evidence="4 5">
    <name type="scientific">Pseudohoeflea coraliihabitans</name>
    <dbReference type="NCBI Taxonomy" id="2860393"/>
    <lineage>
        <taxon>Bacteria</taxon>
        <taxon>Pseudomonadati</taxon>
        <taxon>Pseudomonadota</taxon>
        <taxon>Alphaproteobacteria</taxon>
        <taxon>Hyphomicrobiales</taxon>
        <taxon>Rhizobiaceae</taxon>
        <taxon>Pseudohoeflea</taxon>
    </lineage>
</organism>
<dbReference type="RefSeq" id="WP_219158263.1">
    <property type="nucleotide sequence ID" value="NZ_JAHWQX010000001.1"/>
</dbReference>
<keyword evidence="2" id="KW-0804">Transcription</keyword>
<evidence type="ECO:0000313" key="5">
    <source>
        <dbReference type="Proteomes" id="UP001430804"/>
    </source>
</evidence>
<gene>
    <name evidence="4" type="ORF">KY465_02950</name>
</gene>
<dbReference type="Proteomes" id="UP001430804">
    <property type="component" value="Unassembled WGS sequence"/>
</dbReference>
<dbReference type="Pfam" id="PF16925">
    <property type="entry name" value="TetR_C_13"/>
    <property type="match status" value="1"/>
</dbReference>
<feature type="domain" description="Tetracyclin repressor-like C-terminal" evidence="3">
    <location>
        <begin position="73"/>
        <end position="180"/>
    </location>
</feature>
<proteinExistence type="predicted"/>
<evidence type="ECO:0000256" key="1">
    <source>
        <dbReference type="ARBA" id="ARBA00023015"/>
    </source>
</evidence>
<evidence type="ECO:0000313" key="4">
    <source>
        <dbReference type="EMBL" id="MBW3096235.1"/>
    </source>
</evidence>
<reference evidence="4" key="1">
    <citation type="submission" date="2021-07" db="EMBL/GenBank/DDBJ databases">
        <title>Pseudohoeflea marina sp. nov. a polyhydroxyalcanoate-producing bacterium.</title>
        <authorList>
            <person name="Zheng W."/>
            <person name="Yu S."/>
            <person name="Huang Y."/>
        </authorList>
    </citation>
    <scope>NUCLEOTIDE SEQUENCE</scope>
    <source>
        <strain evidence="4">DP4N28-3</strain>
    </source>
</reference>
<name>A0ABS6WK36_9HYPH</name>